<evidence type="ECO:0000313" key="1">
    <source>
        <dbReference type="EMBL" id="GME88461.1"/>
    </source>
</evidence>
<keyword evidence="2" id="KW-1185">Reference proteome</keyword>
<sequence>MVKLTCLADICLIPIGTPTPSVSDYIAEVEKLIRESGLHSVLHSAGTTIEGPWDEVMELIGQLHERVHEMGIMRVQSDIRVGTRTDKKQTPEDKVNVVEAKLLKMNDKK</sequence>
<gene>
    <name evidence="1" type="ORF">Cboi01_000091500</name>
</gene>
<evidence type="ECO:0000313" key="2">
    <source>
        <dbReference type="Proteomes" id="UP001165101"/>
    </source>
</evidence>
<accession>A0ACB5THS8</accession>
<proteinExistence type="predicted"/>
<comment type="caution">
    <text evidence="1">The sequence shown here is derived from an EMBL/GenBank/DDBJ whole genome shotgun (WGS) entry which is preliminary data.</text>
</comment>
<protein>
    <submittedName>
        <fullName evidence="1">Unnamed protein product</fullName>
    </submittedName>
</protein>
<organism evidence="1 2">
    <name type="scientific">Candida boidinii</name>
    <name type="common">Yeast</name>
    <dbReference type="NCBI Taxonomy" id="5477"/>
    <lineage>
        <taxon>Eukaryota</taxon>
        <taxon>Fungi</taxon>
        <taxon>Dikarya</taxon>
        <taxon>Ascomycota</taxon>
        <taxon>Saccharomycotina</taxon>
        <taxon>Pichiomycetes</taxon>
        <taxon>Pichiales</taxon>
        <taxon>Pichiaceae</taxon>
        <taxon>Ogataea</taxon>
        <taxon>Ogataea/Candida clade</taxon>
    </lineage>
</organism>
<dbReference type="Proteomes" id="UP001165101">
    <property type="component" value="Unassembled WGS sequence"/>
</dbReference>
<name>A0ACB5THS8_CANBO</name>
<reference evidence="1" key="1">
    <citation type="submission" date="2023-04" db="EMBL/GenBank/DDBJ databases">
        <title>Candida boidinii NBRC 1967.</title>
        <authorList>
            <person name="Ichikawa N."/>
            <person name="Sato H."/>
            <person name="Tonouchi N."/>
        </authorList>
    </citation>
    <scope>NUCLEOTIDE SEQUENCE</scope>
    <source>
        <strain evidence="1">NBRC 1967</strain>
    </source>
</reference>
<dbReference type="EMBL" id="BSXV01000291">
    <property type="protein sequence ID" value="GME88461.1"/>
    <property type="molecule type" value="Genomic_DNA"/>
</dbReference>